<sequence>MRSGNCTSIWVVRLSSYGVSLLETHLYVIARQST</sequence>
<name>A0ABX5XTL4_9BACT</name>
<organism evidence="1 2">
    <name type="scientific">Stieleria magnilauensis</name>
    <dbReference type="NCBI Taxonomy" id="2527963"/>
    <lineage>
        <taxon>Bacteria</taxon>
        <taxon>Pseudomonadati</taxon>
        <taxon>Planctomycetota</taxon>
        <taxon>Planctomycetia</taxon>
        <taxon>Pirellulales</taxon>
        <taxon>Pirellulaceae</taxon>
        <taxon>Stieleria</taxon>
    </lineage>
</organism>
<evidence type="ECO:0000313" key="2">
    <source>
        <dbReference type="Proteomes" id="UP000318081"/>
    </source>
</evidence>
<dbReference type="Proteomes" id="UP000318081">
    <property type="component" value="Chromosome"/>
</dbReference>
<proteinExistence type="predicted"/>
<evidence type="ECO:0000313" key="1">
    <source>
        <dbReference type="EMBL" id="QDV85365.1"/>
    </source>
</evidence>
<gene>
    <name evidence="1" type="ORF">TBK1r_43450</name>
</gene>
<reference evidence="1 2" key="1">
    <citation type="submission" date="2019-02" db="EMBL/GenBank/DDBJ databases">
        <title>Deep-cultivation of Planctomycetes and their phenomic and genomic characterization uncovers novel biology.</title>
        <authorList>
            <person name="Wiegand S."/>
            <person name="Jogler M."/>
            <person name="Boedeker C."/>
            <person name="Pinto D."/>
            <person name="Vollmers J."/>
            <person name="Rivas-Marin E."/>
            <person name="Kohn T."/>
            <person name="Peeters S.H."/>
            <person name="Heuer A."/>
            <person name="Rast P."/>
            <person name="Oberbeckmann S."/>
            <person name="Bunk B."/>
            <person name="Jeske O."/>
            <person name="Meyerdierks A."/>
            <person name="Storesund J.E."/>
            <person name="Kallscheuer N."/>
            <person name="Luecker S."/>
            <person name="Lage O.M."/>
            <person name="Pohl T."/>
            <person name="Merkel B.J."/>
            <person name="Hornburger P."/>
            <person name="Mueller R.-W."/>
            <person name="Bruemmer F."/>
            <person name="Labrenz M."/>
            <person name="Spormann A.M."/>
            <person name="Op den Camp H."/>
            <person name="Overmann J."/>
            <person name="Amann R."/>
            <person name="Jetten M.S.M."/>
            <person name="Mascher T."/>
            <person name="Medema M.H."/>
            <person name="Devos D.P."/>
            <person name="Kaster A.-K."/>
            <person name="Ovreas L."/>
            <person name="Rohde M."/>
            <person name="Galperin M.Y."/>
            <person name="Jogler C."/>
        </authorList>
    </citation>
    <scope>NUCLEOTIDE SEQUENCE [LARGE SCALE GENOMIC DNA]</scope>
    <source>
        <strain evidence="1 2">TBK1r</strain>
    </source>
</reference>
<keyword evidence="2" id="KW-1185">Reference proteome</keyword>
<dbReference type="EMBL" id="CP036432">
    <property type="protein sequence ID" value="QDV85365.1"/>
    <property type="molecule type" value="Genomic_DNA"/>
</dbReference>
<protein>
    <submittedName>
        <fullName evidence="1">Uncharacterized protein</fullName>
    </submittedName>
</protein>
<accession>A0ABX5XTL4</accession>